<evidence type="ECO:0000259" key="13">
    <source>
        <dbReference type="Pfam" id="PF07715"/>
    </source>
</evidence>
<feature type="domain" description="TonB-dependent receptor plug" evidence="13">
    <location>
        <begin position="56"/>
        <end position="166"/>
    </location>
</feature>
<proteinExistence type="inferred from homology"/>
<keyword evidence="5 11" id="KW-0812">Transmembrane</keyword>
<dbReference type="RefSeq" id="WP_120253605.1">
    <property type="nucleotide sequence ID" value="NZ_VYPZ01000001.1"/>
</dbReference>
<name>A0A5J5IAP6_9SPHN</name>
<keyword evidence="2 11" id="KW-0813">Transport</keyword>
<evidence type="ECO:0000256" key="12">
    <source>
        <dbReference type="SAM" id="SignalP"/>
    </source>
</evidence>
<evidence type="ECO:0000256" key="11">
    <source>
        <dbReference type="PROSITE-ProRule" id="PRU01360"/>
    </source>
</evidence>
<keyword evidence="15" id="KW-0675">Receptor</keyword>
<comment type="subcellular location">
    <subcellularLocation>
        <location evidence="1 11">Cell outer membrane</location>
        <topology evidence="1 11">Multi-pass membrane protein</topology>
    </subcellularLocation>
</comment>
<dbReference type="AlphaFoldDB" id="A0A5J5IAP6"/>
<gene>
    <name evidence="15" type="ORF">F4U95_02025</name>
    <name evidence="14" type="ORF">F4U96_02025</name>
</gene>
<dbReference type="InterPro" id="IPR039426">
    <property type="entry name" value="TonB-dep_rcpt-like"/>
</dbReference>
<evidence type="ECO:0000256" key="7">
    <source>
        <dbReference type="ARBA" id="ARBA00023004"/>
    </source>
</evidence>
<evidence type="ECO:0000256" key="6">
    <source>
        <dbReference type="ARBA" id="ARBA00022729"/>
    </source>
</evidence>
<evidence type="ECO:0000256" key="1">
    <source>
        <dbReference type="ARBA" id="ARBA00004571"/>
    </source>
</evidence>
<dbReference type="PANTHER" id="PTHR32552:SF89">
    <property type="entry name" value="CATECHOLATE SIDEROPHORE RECEPTOR FIU"/>
    <property type="match status" value="1"/>
</dbReference>
<dbReference type="PROSITE" id="PS52016">
    <property type="entry name" value="TONB_DEPENDENT_REC_3"/>
    <property type="match status" value="1"/>
</dbReference>
<dbReference type="Gene3D" id="2.170.130.10">
    <property type="entry name" value="TonB-dependent receptor, plug domain"/>
    <property type="match status" value="1"/>
</dbReference>
<dbReference type="EMBL" id="VYQB01000001">
    <property type="protein sequence ID" value="KAA9021491.1"/>
    <property type="molecule type" value="Genomic_DNA"/>
</dbReference>
<dbReference type="GO" id="GO:0009279">
    <property type="term" value="C:cell outer membrane"/>
    <property type="evidence" value="ECO:0007669"/>
    <property type="project" value="UniProtKB-SubCell"/>
</dbReference>
<keyword evidence="7" id="KW-0408">Iron</keyword>
<dbReference type="InterPro" id="IPR012910">
    <property type="entry name" value="Plug_dom"/>
</dbReference>
<dbReference type="PANTHER" id="PTHR32552">
    <property type="entry name" value="FERRICHROME IRON RECEPTOR-RELATED"/>
    <property type="match status" value="1"/>
</dbReference>
<protein>
    <submittedName>
        <fullName evidence="15">TonB-dependent receptor</fullName>
    </submittedName>
</protein>
<evidence type="ECO:0000256" key="5">
    <source>
        <dbReference type="ARBA" id="ARBA00022692"/>
    </source>
</evidence>
<evidence type="ECO:0000313" key="16">
    <source>
        <dbReference type="Proteomes" id="UP000325933"/>
    </source>
</evidence>
<reference evidence="16 17" key="1">
    <citation type="submission" date="2019-09" db="EMBL/GenBank/DDBJ databases">
        <authorList>
            <person name="Feng G."/>
        </authorList>
    </citation>
    <scope>NUCLEOTIDE SEQUENCE [LARGE SCALE GENOMIC DNA]</scope>
    <source>
        <strain evidence="15 16">KACC 19283</strain>
        <strain evidence="14 17">KACC 19284</strain>
    </source>
</reference>
<keyword evidence="17" id="KW-1185">Reference proteome</keyword>
<evidence type="ECO:0000256" key="9">
    <source>
        <dbReference type="ARBA" id="ARBA00023136"/>
    </source>
</evidence>
<keyword evidence="6 12" id="KW-0732">Signal</keyword>
<dbReference type="GO" id="GO:0015344">
    <property type="term" value="F:siderophore uptake transmembrane transporter activity"/>
    <property type="evidence" value="ECO:0007669"/>
    <property type="project" value="TreeGrafter"/>
</dbReference>
<keyword evidence="8" id="KW-0406">Ion transport</keyword>
<evidence type="ECO:0000256" key="2">
    <source>
        <dbReference type="ARBA" id="ARBA00022448"/>
    </source>
</evidence>
<dbReference type="SUPFAM" id="SSF56935">
    <property type="entry name" value="Porins"/>
    <property type="match status" value="1"/>
</dbReference>
<evidence type="ECO:0000313" key="15">
    <source>
        <dbReference type="EMBL" id="KAA9033853.1"/>
    </source>
</evidence>
<keyword evidence="3 11" id="KW-1134">Transmembrane beta strand</keyword>
<keyword evidence="9 11" id="KW-0472">Membrane</keyword>
<evidence type="ECO:0000256" key="10">
    <source>
        <dbReference type="ARBA" id="ARBA00023237"/>
    </source>
</evidence>
<dbReference type="EMBL" id="VYQA01000001">
    <property type="protein sequence ID" value="KAA9033853.1"/>
    <property type="molecule type" value="Genomic_DNA"/>
</dbReference>
<dbReference type="Gene3D" id="2.40.170.20">
    <property type="entry name" value="TonB-dependent receptor, beta-barrel domain"/>
    <property type="match status" value="1"/>
</dbReference>
<evidence type="ECO:0000313" key="17">
    <source>
        <dbReference type="Proteomes" id="UP000326364"/>
    </source>
</evidence>
<feature type="chain" id="PRO_5023834840" evidence="12">
    <location>
        <begin position="30"/>
        <end position="818"/>
    </location>
</feature>
<evidence type="ECO:0000313" key="14">
    <source>
        <dbReference type="EMBL" id="KAA9021491.1"/>
    </source>
</evidence>
<keyword evidence="4" id="KW-0410">Iron transport</keyword>
<sequence length="818" mass="87971">MNILHTRSRACLLGSAGLLALVVSAPAFSQTPTPAADQAAQVDGEATSIVVTGVKATRSATAITTTEIQKILPGVAPFKAIQTLPGVMYVTADPWGNNEQNASLFIHGFSAQQLGHTLDGVPLGDQSYGNFNGLSPQRAIISENVGSVVVATGTAELGIASTSNLGGGIENFSSDPRAQMGAQLNHTFGSYGTARTFVRLDSGEFGNGNSGYVSVLRHRARAWDFRGKQKGWAANAKFVHDDSNGKLTAYFSYSDKQEPNEDATTVFKNPTNAAQAYQPYTRPFFYPDFDGAVAYLNASGNVPAAEAQNYRNYYSAAIRTDYLGYIKYQAHLSDQVDWSNQVYYHNNDGAGIVAGPITVAGLPNLFSLYFPGQNLKTATGNSGYAIRTTEYRIDRGGILSSIDATLGNHQIQLGAWYEYNSSAAYRNWYALNVTRPQDYNPYSLPPHDPLFTQYASEMRTNVLQLHVQDSWQVTPSLLVQGGFKSSLQFASGTFPVQPIIGSLPGSASALPEGEINTKRWFLPAIGAKWDFTDSEQVYVNVQKNLRHFQPYGGGGVTPWSSGSQAAFDNLKFNGRPETSWVYEIGLRSRRTIDSSFLTGIEAQVNYYHVDFSDRLLGITPPGAIGGIGGGGISGGTPAVFNVGGVKTDGIDAALTLRFGQVFSLYNAVSYNRSIYDSDYSTVTGAATGTRIGGIATVGGVVPTGGKLIPVSPKWMNKTVATLTLGDFDAQMIGDYVGRRFTTFTNDASVKSVFQASARIAYRLPASIVGLQKAEISLNVTNLFDTTGASTVQASANTNNYNVYPIPPRQWFATLSVNY</sequence>
<dbReference type="InterPro" id="IPR036942">
    <property type="entry name" value="Beta-barrel_TonB_sf"/>
</dbReference>
<dbReference type="Proteomes" id="UP000326364">
    <property type="component" value="Unassembled WGS sequence"/>
</dbReference>
<dbReference type="Proteomes" id="UP000325933">
    <property type="component" value="Unassembled WGS sequence"/>
</dbReference>
<organism evidence="15 16">
    <name type="scientific">Sphingobium limneticum</name>
    <dbReference type="NCBI Taxonomy" id="1007511"/>
    <lineage>
        <taxon>Bacteria</taxon>
        <taxon>Pseudomonadati</taxon>
        <taxon>Pseudomonadota</taxon>
        <taxon>Alphaproteobacteria</taxon>
        <taxon>Sphingomonadales</taxon>
        <taxon>Sphingomonadaceae</taxon>
        <taxon>Sphingobium</taxon>
    </lineage>
</organism>
<feature type="signal peptide" evidence="12">
    <location>
        <begin position="1"/>
        <end position="29"/>
    </location>
</feature>
<comment type="similarity">
    <text evidence="11">Belongs to the TonB-dependent receptor family.</text>
</comment>
<dbReference type="Pfam" id="PF07715">
    <property type="entry name" value="Plug"/>
    <property type="match status" value="1"/>
</dbReference>
<keyword evidence="10 11" id="KW-0998">Cell outer membrane</keyword>
<comment type="caution">
    <text evidence="15">The sequence shown here is derived from an EMBL/GenBank/DDBJ whole genome shotgun (WGS) entry which is preliminary data.</text>
</comment>
<accession>A0A5J5IAP6</accession>
<evidence type="ECO:0000256" key="3">
    <source>
        <dbReference type="ARBA" id="ARBA00022452"/>
    </source>
</evidence>
<dbReference type="InterPro" id="IPR037066">
    <property type="entry name" value="Plug_dom_sf"/>
</dbReference>
<evidence type="ECO:0000256" key="4">
    <source>
        <dbReference type="ARBA" id="ARBA00022496"/>
    </source>
</evidence>
<evidence type="ECO:0000256" key="8">
    <source>
        <dbReference type="ARBA" id="ARBA00023065"/>
    </source>
</evidence>